<evidence type="ECO:0000313" key="3">
    <source>
        <dbReference type="Proteomes" id="UP000006251"/>
    </source>
</evidence>
<feature type="transmembrane region" description="Helical" evidence="1">
    <location>
        <begin position="137"/>
        <end position="154"/>
    </location>
</feature>
<keyword evidence="1" id="KW-1133">Transmembrane helix</keyword>
<keyword evidence="3" id="KW-1185">Reference proteome</keyword>
<feature type="transmembrane region" description="Helical" evidence="1">
    <location>
        <begin position="204"/>
        <end position="221"/>
    </location>
</feature>
<name>K7A4P5_9ALTE</name>
<proteinExistence type="predicted"/>
<protein>
    <submittedName>
        <fullName evidence="2">Uncharacterized protein</fullName>
    </submittedName>
</protein>
<dbReference type="EMBL" id="BAEQ01000057">
    <property type="protein sequence ID" value="GAC30475.1"/>
    <property type="molecule type" value="Genomic_DNA"/>
</dbReference>
<feature type="transmembrane region" description="Helical" evidence="1">
    <location>
        <begin position="177"/>
        <end position="198"/>
    </location>
</feature>
<comment type="caution">
    <text evidence="2">The sequence shown here is derived from an EMBL/GenBank/DDBJ whole genome shotgun (WGS) entry which is preliminary data.</text>
</comment>
<keyword evidence="1" id="KW-0472">Membrane</keyword>
<dbReference type="OrthoDB" id="190277at2"/>
<dbReference type="AlphaFoldDB" id="K7A4P5"/>
<keyword evidence="1" id="KW-0812">Transmembrane</keyword>
<evidence type="ECO:0000313" key="2">
    <source>
        <dbReference type="EMBL" id="GAC30475.1"/>
    </source>
</evidence>
<reference evidence="3" key="1">
    <citation type="journal article" date="2014" name="Environ. Microbiol.">
        <title>Comparative genomics of the marine bacterial genus Glaciecola reveals the high degree of genomic diversity and genomic characteristic for cold adaptation.</title>
        <authorList>
            <person name="Qin Q.L."/>
            <person name="Xie B.B."/>
            <person name="Yu Y."/>
            <person name="Shu Y.L."/>
            <person name="Rong J.C."/>
            <person name="Zhang Y.J."/>
            <person name="Zhao D.L."/>
            <person name="Chen X.L."/>
            <person name="Zhang X.Y."/>
            <person name="Chen B."/>
            <person name="Zhou B.C."/>
            <person name="Zhang Y.Z."/>
        </authorList>
    </citation>
    <scope>NUCLEOTIDE SEQUENCE [LARGE SCALE GENOMIC DNA]</scope>
    <source>
        <strain evidence="3">ACAM 615</strain>
    </source>
</reference>
<organism evidence="2 3">
    <name type="scientific">Brumicola pallidula DSM 14239 = ACAM 615</name>
    <dbReference type="NCBI Taxonomy" id="1121922"/>
    <lineage>
        <taxon>Bacteria</taxon>
        <taxon>Pseudomonadati</taxon>
        <taxon>Pseudomonadota</taxon>
        <taxon>Gammaproteobacteria</taxon>
        <taxon>Alteromonadales</taxon>
        <taxon>Alteromonadaceae</taxon>
        <taxon>Brumicola</taxon>
    </lineage>
</organism>
<dbReference type="STRING" id="1121922.GCA_000428905_01355"/>
<dbReference type="Proteomes" id="UP000006251">
    <property type="component" value="Unassembled WGS sequence"/>
</dbReference>
<feature type="transmembrane region" description="Helical" evidence="1">
    <location>
        <begin position="20"/>
        <end position="42"/>
    </location>
</feature>
<feature type="transmembrane region" description="Helical" evidence="1">
    <location>
        <begin position="62"/>
        <end position="82"/>
    </location>
</feature>
<gene>
    <name evidence="2" type="ORF">GPAL_3633</name>
</gene>
<accession>K7A4P5</accession>
<feature type="transmembrane region" description="Helical" evidence="1">
    <location>
        <begin position="89"/>
        <end position="108"/>
    </location>
</feature>
<sequence length="224" mass="25513">MTTATTAFSVKAKITQAIKVNWVPGIVLQVFALTVVLLYFYYSPAQPVFSFIAGLKLKYNTAFAIISTAIFGGLLPFVILFLKKRIAKPFFLHLLFNILLWAFMGWLIDSFYQLQSLIFGAGIDFATIVKKTLLDQFVFTVFITSPLITALYMWRESNFNRLQTLTSLKDSFFNEKLPATIFSTWIVWLPAVTLIYMMPPALQLPLFNLVLCFFVLLLSALNKD</sequence>
<evidence type="ECO:0000256" key="1">
    <source>
        <dbReference type="SAM" id="Phobius"/>
    </source>
</evidence>